<feature type="transmembrane region" description="Helical" evidence="1">
    <location>
        <begin position="43"/>
        <end position="69"/>
    </location>
</feature>
<evidence type="ECO:0000313" key="2">
    <source>
        <dbReference type="EMBL" id="SHF49278.1"/>
    </source>
</evidence>
<reference evidence="2 3" key="1">
    <citation type="submission" date="2016-11" db="EMBL/GenBank/DDBJ databases">
        <authorList>
            <person name="Jaros S."/>
            <person name="Januszkiewicz K."/>
            <person name="Wedrychowicz H."/>
        </authorList>
    </citation>
    <scope>NUCLEOTIDE SEQUENCE [LARGE SCALE GENOMIC DNA]</scope>
    <source>
        <strain evidence="2 3">DSM 26991</strain>
    </source>
</reference>
<feature type="transmembrane region" description="Helical" evidence="1">
    <location>
        <begin position="81"/>
        <end position="101"/>
    </location>
</feature>
<name>A0A1M5C3F5_9BACE</name>
<protein>
    <recommendedName>
        <fullName evidence="4">DUF5056 domain-containing protein</fullName>
    </recommendedName>
</protein>
<dbReference type="EMBL" id="FQTV01000009">
    <property type="protein sequence ID" value="SHF49278.1"/>
    <property type="molecule type" value="Genomic_DNA"/>
</dbReference>
<evidence type="ECO:0000313" key="3">
    <source>
        <dbReference type="Proteomes" id="UP000184509"/>
    </source>
</evidence>
<keyword evidence="1" id="KW-1133">Transmembrane helix</keyword>
<gene>
    <name evidence="2" type="ORF">SAMN05444405_10991</name>
</gene>
<evidence type="ECO:0008006" key="4">
    <source>
        <dbReference type="Google" id="ProtNLM"/>
    </source>
</evidence>
<dbReference type="OrthoDB" id="1081447at2"/>
<sequence>MTEIDDKMISQFFQNEKKEIKDNGFSNRVMRHLPNRVDKLSNMWAAFCTAVAIILFFVFNGLEAILNILREAYNGTMQSSIAHLDLKSLLIAAIVLISLGVKKVCYSD</sequence>
<keyword evidence="3" id="KW-1185">Reference proteome</keyword>
<keyword evidence="1" id="KW-0472">Membrane</keyword>
<dbReference type="RefSeq" id="WP_073401710.1">
    <property type="nucleotide sequence ID" value="NZ_FQTV01000009.1"/>
</dbReference>
<accession>A0A1M5C3F5</accession>
<dbReference type="Proteomes" id="UP000184509">
    <property type="component" value="Unassembled WGS sequence"/>
</dbReference>
<dbReference type="Pfam" id="PF16479">
    <property type="entry name" value="DUF5056"/>
    <property type="match status" value="1"/>
</dbReference>
<organism evidence="2 3">
    <name type="scientific">Bacteroides luti</name>
    <dbReference type="NCBI Taxonomy" id="1297750"/>
    <lineage>
        <taxon>Bacteria</taxon>
        <taxon>Pseudomonadati</taxon>
        <taxon>Bacteroidota</taxon>
        <taxon>Bacteroidia</taxon>
        <taxon>Bacteroidales</taxon>
        <taxon>Bacteroidaceae</taxon>
        <taxon>Bacteroides</taxon>
    </lineage>
</organism>
<keyword evidence="1" id="KW-0812">Transmembrane</keyword>
<dbReference type="AlphaFoldDB" id="A0A1M5C3F5"/>
<dbReference type="STRING" id="1297750.SAMN05444405_10991"/>
<dbReference type="InterPro" id="IPR032129">
    <property type="entry name" value="DUF5056"/>
</dbReference>
<proteinExistence type="predicted"/>
<evidence type="ECO:0000256" key="1">
    <source>
        <dbReference type="SAM" id="Phobius"/>
    </source>
</evidence>